<reference evidence="1" key="2">
    <citation type="submission" date="2021-04" db="EMBL/GenBank/DDBJ databases">
        <authorList>
            <person name="Gilroy R."/>
        </authorList>
    </citation>
    <scope>NUCLEOTIDE SEQUENCE</scope>
    <source>
        <strain evidence="1">2189</strain>
    </source>
</reference>
<dbReference type="CDD" id="cd07067">
    <property type="entry name" value="HP_PGM_like"/>
    <property type="match status" value="1"/>
</dbReference>
<accession>A0A9D2AU05</accession>
<comment type="caution">
    <text evidence="1">The sequence shown here is derived from an EMBL/GenBank/DDBJ whole genome shotgun (WGS) entry which is preliminary data.</text>
</comment>
<evidence type="ECO:0000313" key="1">
    <source>
        <dbReference type="EMBL" id="HIX49870.1"/>
    </source>
</evidence>
<sequence>MRLLFIRHGDPDYEHDSLTPKGKREAELLADKMEGEQLTHIYISPLGRAQRTAAATLKRLRREGTTLDWLREFTYPIRLPDTGEEHLIWDFMPAFMRSYPQLYSAEGWQAPEFIRNSGVPRAYAAACAGLDSLLAEHGYVREGNCYRAERPNRDTLAFFCHFGATGILLSHLFNMSPVALLQHYAAAPTSVTTVYTEEREEGIASFRCASYGDISHLYAAHEPPSFSARFCETFANQDERH</sequence>
<dbReference type="Proteomes" id="UP000886847">
    <property type="component" value="Unassembled WGS sequence"/>
</dbReference>
<dbReference type="AlphaFoldDB" id="A0A9D2AU05"/>
<reference evidence="1" key="1">
    <citation type="journal article" date="2021" name="PeerJ">
        <title>Extensive microbial diversity within the chicken gut microbiome revealed by metagenomics and culture.</title>
        <authorList>
            <person name="Gilroy R."/>
            <person name="Ravi A."/>
            <person name="Getino M."/>
            <person name="Pursley I."/>
            <person name="Horton D.L."/>
            <person name="Alikhan N.F."/>
            <person name="Baker D."/>
            <person name="Gharbi K."/>
            <person name="Hall N."/>
            <person name="Watson M."/>
            <person name="Adriaenssens E.M."/>
            <person name="Foster-Nyarko E."/>
            <person name="Jarju S."/>
            <person name="Secka A."/>
            <person name="Antonio M."/>
            <person name="Oren A."/>
            <person name="Chaudhuri R.R."/>
            <person name="La Ragione R."/>
            <person name="Hildebrand F."/>
            <person name="Pallen M.J."/>
        </authorList>
    </citation>
    <scope>NUCLEOTIDE SEQUENCE</scope>
    <source>
        <strain evidence="1">2189</strain>
    </source>
</reference>
<evidence type="ECO:0000313" key="2">
    <source>
        <dbReference type="Proteomes" id="UP000886847"/>
    </source>
</evidence>
<dbReference type="EMBL" id="DXEW01000005">
    <property type="protein sequence ID" value="HIX49870.1"/>
    <property type="molecule type" value="Genomic_DNA"/>
</dbReference>
<organism evidence="1 2">
    <name type="scientific">Candidatus Borkfalkia faecavium</name>
    <dbReference type="NCBI Taxonomy" id="2838508"/>
    <lineage>
        <taxon>Bacteria</taxon>
        <taxon>Bacillati</taxon>
        <taxon>Bacillota</taxon>
        <taxon>Clostridia</taxon>
        <taxon>Christensenellales</taxon>
        <taxon>Christensenellaceae</taxon>
        <taxon>Candidatus Borkfalkia</taxon>
    </lineage>
</organism>
<dbReference type="Gene3D" id="3.40.50.1240">
    <property type="entry name" value="Phosphoglycerate mutase-like"/>
    <property type="match status" value="1"/>
</dbReference>
<gene>
    <name evidence="1" type="ORF">H9851_01110</name>
</gene>
<dbReference type="SUPFAM" id="SSF53254">
    <property type="entry name" value="Phosphoglycerate mutase-like"/>
    <property type="match status" value="1"/>
</dbReference>
<dbReference type="Pfam" id="PF00300">
    <property type="entry name" value="His_Phos_1"/>
    <property type="match status" value="1"/>
</dbReference>
<dbReference type="InterPro" id="IPR029033">
    <property type="entry name" value="His_PPase_superfam"/>
</dbReference>
<dbReference type="InterPro" id="IPR013078">
    <property type="entry name" value="His_Pase_superF_clade-1"/>
</dbReference>
<name>A0A9D2AU05_9FIRM</name>
<protein>
    <submittedName>
        <fullName evidence="1">Histidine phosphatase family protein</fullName>
    </submittedName>
</protein>
<dbReference type="SMART" id="SM00855">
    <property type="entry name" value="PGAM"/>
    <property type="match status" value="1"/>
</dbReference>
<proteinExistence type="predicted"/>